<keyword evidence="1" id="KW-0472">Membrane</keyword>
<proteinExistence type="predicted"/>
<evidence type="ECO:0000313" key="2">
    <source>
        <dbReference type="EMBL" id="QHT10310.1"/>
    </source>
</evidence>
<feature type="transmembrane region" description="Helical" evidence="1">
    <location>
        <begin position="86"/>
        <end position="108"/>
    </location>
</feature>
<name>A0A6C0D233_9ZZZZ</name>
<dbReference type="EMBL" id="MN739520">
    <property type="protein sequence ID" value="QHT10310.1"/>
    <property type="molecule type" value="Genomic_DNA"/>
</dbReference>
<evidence type="ECO:0000256" key="1">
    <source>
        <dbReference type="SAM" id="Phobius"/>
    </source>
</evidence>
<organism evidence="2">
    <name type="scientific">viral metagenome</name>
    <dbReference type="NCBI Taxonomy" id="1070528"/>
    <lineage>
        <taxon>unclassified sequences</taxon>
        <taxon>metagenomes</taxon>
        <taxon>organismal metagenomes</taxon>
    </lineage>
</organism>
<keyword evidence="1" id="KW-1133">Transmembrane helix</keyword>
<protein>
    <submittedName>
        <fullName evidence="2">Uncharacterized protein</fullName>
    </submittedName>
</protein>
<keyword evidence="1" id="KW-0812">Transmembrane</keyword>
<accession>A0A6C0D233</accession>
<dbReference type="AlphaFoldDB" id="A0A6C0D233"/>
<reference evidence="2" key="1">
    <citation type="journal article" date="2020" name="Nature">
        <title>Giant virus diversity and host interactions through global metagenomics.</title>
        <authorList>
            <person name="Schulz F."/>
            <person name="Roux S."/>
            <person name="Paez-Espino D."/>
            <person name="Jungbluth S."/>
            <person name="Walsh D.A."/>
            <person name="Denef V.J."/>
            <person name="McMahon K.D."/>
            <person name="Konstantinidis K.T."/>
            <person name="Eloe-Fadrosh E.A."/>
            <person name="Kyrpides N.C."/>
            <person name="Woyke T."/>
        </authorList>
    </citation>
    <scope>NUCLEOTIDE SEQUENCE</scope>
    <source>
        <strain evidence="2">GVMAG-M-3300023174-107</strain>
    </source>
</reference>
<sequence>MIQVEEVPYAYINLDISNIESFHNDVSNIPVSVEVVPHKAYLIDEPITHSGAYLNFHIFRLSQNRINRNDQIRGISHNYTIQRIKCVFYTIISIPITIILIGYISTIWDRS</sequence>